<comment type="caution">
    <text evidence="1">The sequence shown here is derived from an EMBL/GenBank/DDBJ whole genome shotgun (WGS) entry which is preliminary data.</text>
</comment>
<evidence type="ECO:0000313" key="1">
    <source>
        <dbReference type="EMBL" id="MCI71643.1"/>
    </source>
</evidence>
<name>A0A392UDR7_9FABA</name>
<organism evidence="1 2">
    <name type="scientific">Trifolium medium</name>
    <dbReference type="NCBI Taxonomy" id="97028"/>
    <lineage>
        <taxon>Eukaryota</taxon>
        <taxon>Viridiplantae</taxon>
        <taxon>Streptophyta</taxon>
        <taxon>Embryophyta</taxon>
        <taxon>Tracheophyta</taxon>
        <taxon>Spermatophyta</taxon>
        <taxon>Magnoliopsida</taxon>
        <taxon>eudicotyledons</taxon>
        <taxon>Gunneridae</taxon>
        <taxon>Pentapetalae</taxon>
        <taxon>rosids</taxon>
        <taxon>fabids</taxon>
        <taxon>Fabales</taxon>
        <taxon>Fabaceae</taxon>
        <taxon>Papilionoideae</taxon>
        <taxon>50 kb inversion clade</taxon>
        <taxon>NPAAA clade</taxon>
        <taxon>Hologalegina</taxon>
        <taxon>IRL clade</taxon>
        <taxon>Trifolieae</taxon>
        <taxon>Trifolium</taxon>
    </lineage>
</organism>
<dbReference type="Proteomes" id="UP000265520">
    <property type="component" value="Unassembled WGS sequence"/>
</dbReference>
<proteinExistence type="predicted"/>
<dbReference type="EMBL" id="LXQA010800594">
    <property type="protein sequence ID" value="MCI71643.1"/>
    <property type="molecule type" value="Genomic_DNA"/>
</dbReference>
<reference evidence="1 2" key="1">
    <citation type="journal article" date="2018" name="Front. Plant Sci.">
        <title>Red Clover (Trifolium pratense) and Zigzag Clover (T. medium) - A Picture of Genomic Similarities and Differences.</title>
        <authorList>
            <person name="Dluhosova J."/>
            <person name="Istvanek J."/>
            <person name="Nedelnik J."/>
            <person name="Repkova J."/>
        </authorList>
    </citation>
    <scope>NUCLEOTIDE SEQUENCE [LARGE SCALE GENOMIC DNA]</scope>
    <source>
        <strain evidence="2">cv. 10/8</strain>
        <tissue evidence="1">Leaf</tissue>
    </source>
</reference>
<sequence length="65" mass="7657">MPRYTHSINEMTALLHNIELSQRAGLPNMYYNTQSLLYMEAIDYRESFPPSTFASLYPTQEAWDH</sequence>
<evidence type="ECO:0000313" key="2">
    <source>
        <dbReference type="Proteomes" id="UP000265520"/>
    </source>
</evidence>
<accession>A0A392UDR7</accession>
<dbReference type="AlphaFoldDB" id="A0A392UDR7"/>
<protein>
    <submittedName>
        <fullName evidence="1">Uncharacterized protein</fullName>
    </submittedName>
</protein>
<keyword evidence="2" id="KW-1185">Reference proteome</keyword>